<dbReference type="AlphaFoldDB" id="A0A0D0EE45"/>
<accession>A0A0D0EE45</accession>
<dbReference type="FunFam" id="2.60.120.1440:FF:000001">
    <property type="entry name" value="Putative anti-sigma factor"/>
    <property type="match status" value="1"/>
</dbReference>
<sequence>MITKIIHKYLSNEASEQEVQTLFDWIDASDENKKHFISLKKAWALTTLSQDISIDSTPVISIQPKKKVYRFLKYAAVFLVLLGFGKLALNFNQKPKTTSKEIVLEWSDGRSEIMSKTKKEVLVLNQDRLLVAKKFPNQIIYFGKVQDEKVVYNTLKVPYGKRFKLTLSDGTIVNLNSGTTFRYPEQFGINGKRNVYLTGEAFFEVAKDKEHPFIVNANQVDVEVLGTKFNISAYPENPSVNSTLVEGSIQMYEVANKQNLVLLQPNQMATWQNNSKKITTKEVDPSFYAAWTKGELAFKDTPFSTIAKIIQRTYDVEIINENSDLAKQNFTGTIKISDSSVENILELLKRDTPFNYAIKQNTITITNPSITK</sequence>
<evidence type="ECO:0000259" key="2">
    <source>
        <dbReference type="Pfam" id="PF16344"/>
    </source>
</evidence>
<dbReference type="InterPro" id="IPR032508">
    <property type="entry name" value="FecR_C"/>
</dbReference>
<dbReference type="STRING" id="37752.IW18_15695"/>
<dbReference type="EMBL" id="JPRK01000013">
    <property type="protein sequence ID" value="KIO51714.1"/>
    <property type="molecule type" value="Genomic_DNA"/>
</dbReference>
<dbReference type="InterPro" id="IPR006860">
    <property type="entry name" value="FecR"/>
</dbReference>
<keyword evidence="6" id="KW-1185">Reference proteome</keyword>
<evidence type="ECO:0000313" key="5">
    <source>
        <dbReference type="Proteomes" id="UP000032061"/>
    </source>
</evidence>
<dbReference type="Proteomes" id="UP000032061">
    <property type="component" value="Unassembled WGS sequence"/>
</dbReference>
<dbReference type="InterPro" id="IPR012373">
    <property type="entry name" value="Ferrdict_sens_TM"/>
</dbReference>
<evidence type="ECO:0000313" key="4">
    <source>
        <dbReference type="EMBL" id="OXA91745.1"/>
    </source>
</evidence>
<evidence type="ECO:0000313" key="6">
    <source>
        <dbReference type="Proteomes" id="UP000198302"/>
    </source>
</evidence>
<evidence type="ECO:0000259" key="1">
    <source>
        <dbReference type="Pfam" id="PF04773"/>
    </source>
</evidence>
<dbReference type="Proteomes" id="UP000198302">
    <property type="component" value="Unassembled WGS sequence"/>
</dbReference>
<dbReference type="PANTHER" id="PTHR30273">
    <property type="entry name" value="PERIPLASMIC SIGNAL SENSOR AND SIGMA FACTOR ACTIVATOR FECR-RELATED"/>
    <property type="match status" value="1"/>
</dbReference>
<protein>
    <submittedName>
        <fullName evidence="3">Iron dicitrate transport regulator FecR</fullName>
    </submittedName>
</protein>
<comment type="caution">
    <text evidence="3">The sequence shown here is derived from an EMBL/GenBank/DDBJ whole genome shotgun (WGS) entry which is preliminary data.</text>
</comment>
<feature type="domain" description="Protein FecR C-terminal" evidence="2">
    <location>
        <begin position="296"/>
        <end position="365"/>
    </location>
</feature>
<dbReference type="Pfam" id="PF04773">
    <property type="entry name" value="FecR"/>
    <property type="match status" value="1"/>
</dbReference>
<name>A0A0D0EE45_9FLAO</name>
<dbReference type="Pfam" id="PF16344">
    <property type="entry name" value="FecR_C"/>
    <property type="match status" value="1"/>
</dbReference>
<gene>
    <name evidence="4" type="ORF">B0A73_00465</name>
    <name evidence="3" type="ORF">IW18_15695</name>
</gene>
<dbReference type="PANTHER" id="PTHR30273:SF2">
    <property type="entry name" value="PROTEIN FECR"/>
    <property type="match status" value="1"/>
</dbReference>
<proteinExistence type="predicted"/>
<dbReference type="Gene3D" id="2.60.120.1440">
    <property type="match status" value="1"/>
</dbReference>
<dbReference type="GO" id="GO:0016989">
    <property type="term" value="F:sigma factor antagonist activity"/>
    <property type="evidence" value="ECO:0007669"/>
    <property type="project" value="TreeGrafter"/>
</dbReference>
<feature type="domain" description="FecR protein" evidence="1">
    <location>
        <begin position="155"/>
        <end position="249"/>
    </location>
</feature>
<dbReference type="OrthoDB" id="651134at2"/>
<dbReference type="EMBL" id="MUGX01000002">
    <property type="protein sequence ID" value="OXA91745.1"/>
    <property type="molecule type" value="Genomic_DNA"/>
</dbReference>
<dbReference type="PIRSF" id="PIRSF018266">
    <property type="entry name" value="FecR"/>
    <property type="match status" value="1"/>
</dbReference>
<reference evidence="3 5" key="1">
    <citation type="submission" date="2015-01" db="EMBL/GenBank/DDBJ databases">
        <title>Genome of Flavobacterium hibernum DSM 12611.</title>
        <authorList>
            <person name="Stropko S.J."/>
            <person name="Pipes S.E."/>
            <person name="Newman J.D."/>
        </authorList>
    </citation>
    <scope>NUCLEOTIDE SEQUENCE [LARGE SCALE GENOMIC DNA]</scope>
    <source>
        <strain evidence="3 5">DSM 12611</strain>
    </source>
</reference>
<evidence type="ECO:0000313" key="3">
    <source>
        <dbReference type="EMBL" id="KIO51714.1"/>
    </source>
</evidence>
<organism evidence="3 5">
    <name type="scientific">Flavobacterium hibernum</name>
    <dbReference type="NCBI Taxonomy" id="37752"/>
    <lineage>
        <taxon>Bacteria</taxon>
        <taxon>Pseudomonadati</taxon>
        <taxon>Bacteroidota</taxon>
        <taxon>Flavobacteriia</taxon>
        <taxon>Flavobacteriales</taxon>
        <taxon>Flavobacteriaceae</taxon>
        <taxon>Flavobacterium</taxon>
    </lineage>
</organism>
<dbReference type="Gene3D" id="3.55.50.30">
    <property type="match status" value="1"/>
</dbReference>
<reference evidence="4 6" key="2">
    <citation type="submission" date="2016-11" db="EMBL/GenBank/DDBJ databases">
        <title>Whole genomes of Flavobacteriaceae.</title>
        <authorList>
            <person name="Stine C."/>
            <person name="Li C."/>
            <person name="Tadesse D."/>
        </authorList>
    </citation>
    <scope>NUCLEOTIDE SEQUENCE [LARGE SCALE GENOMIC DNA]</scope>
    <source>
        <strain evidence="4 6">ATCC 51468</strain>
    </source>
</reference>
<dbReference type="RefSeq" id="WP_041518841.1">
    <property type="nucleotide sequence ID" value="NZ_JPRK01000013.1"/>
</dbReference>